<evidence type="ECO:0000313" key="1">
    <source>
        <dbReference type="EMBL" id="KNB50948.1"/>
    </source>
</evidence>
<reference evidence="2" key="1">
    <citation type="submission" date="2015-07" db="EMBL/GenBank/DDBJ databases">
        <title>Draft genome sequence of Streptomyces sp. CMAA 1322, a bacterium isolated from Caatinga biome, from dry forest semiarid of Brazil.</title>
        <authorList>
            <person name="Santos S.N."/>
            <person name="Gacesa R."/>
            <person name="Taketani R.G."/>
            <person name="Long P.F."/>
            <person name="Melo I.S."/>
        </authorList>
    </citation>
    <scope>NUCLEOTIDE SEQUENCE [LARGE SCALE GENOMIC DNA]</scope>
    <source>
        <strain evidence="2">CMAA 1322</strain>
    </source>
</reference>
<organism evidence="1 2">
    <name type="scientific">Streptomyces caatingaensis</name>
    <dbReference type="NCBI Taxonomy" id="1678637"/>
    <lineage>
        <taxon>Bacteria</taxon>
        <taxon>Bacillati</taxon>
        <taxon>Actinomycetota</taxon>
        <taxon>Actinomycetes</taxon>
        <taxon>Kitasatosporales</taxon>
        <taxon>Streptomycetaceae</taxon>
        <taxon>Streptomyces</taxon>
    </lineage>
</organism>
<dbReference type="PANTHER" id="PTHR43394">
    <property type="entry name" value="ATP-DEPENDENT PERMEASE MDL1, MITOCHONDRIAL"/>
    <property type="match status" value="1"/>
</dbReference>
<dbReference type="Gene3D" id="3.40.50.300">
    <property type="entry name" value="P-loop containing nucleotide triphosphate hydrolases"/>
    <property type="match status" value="1"/>
</dbReference>
<dbReference type="OrthoDB" id="9806127at2"/>
<dbReference type="InterPro" id="IPR027417">
    <property type="entry name" value="P-loop_NTPase"/>
</dbReference>
<proteinExistence type="predicted"/>
<keyword evidence="2" id="KW-1185">Reference proteome</keyword>
<dbReference type="AlphaFoldDB" id="A0A0K9XCK7"/>
<dbReference type="RefSeq" id="WP_049717554.1">
    <property type="nucleotide sequence ID" value="NZ_LFXA01000012.1"/>
</dbReference>
<evidence type="ECO:0000313" key="2">
    <source>
        <dbReference type="Proteomes" id="UP000037288"/>
    </source>
</evidence>
<evidence type="ECO:0008006" key="3">
    <source>
        <dbReference type="Google" id="ProtNLM"/>
    </source>
</evidence>
<protein>
    <recommendedName>
        <fullName evidence="3">ABC transporter domain-containing protein</fullName>
    </recommendedName>
</protein>
<accession>A0A0K9XCK7</accession>
<dbReference type="PANTHER" id="PTHR43394:SF1">
    <property type="entry name" value="ATP-BINDING CASSETTE SUB-FAMILY B MEMBER 10, MITOCHONDRIAL"/>
    <property type="match status" value="1"/>
</dbReference>
<dbReference type="InterPro" id="IPR039421">
    <property type="entry name" value="Type_1_exporter"/>
</dbReference>
<dbReference type="PATRIC" id="fig|1678637.3.peg.4179"/>
<gene>
    <name evidence="1" type="ORF">AC230_19440</name>
</gene>
<dbReference type="STRING" id="1678637.AC230_19440"/>
<name>A0A0K9XCK7_9ACTN</name>
<comment type="caution">
    <text evidence="1">The sequence shown here is derived from an EMBL/GenBank/DDBJ whole genome shotgun (WGS) entry which is preliminary data.</text>
</comment>
<dbReference type="EMBL" id="LFXA01000012">
    <property type="protein sequence ID" value="KNB50948.1"/>
    <property type="molecule type" value="Genomic_DNA"/>
</dbReference>
<sequence length="93" mass="10085">MLARPDVLLLDEATSHLDSDSEKALRDAITAIGTRCQVVTIAHRLSTTVDADRILLVEDGWLRASGTHAELMAADSTYRRLAGRQLAPLEATS</sequence>
<dbReference type="Proteomes" id="UP000037288">
    <property type="component" value="Unassembled WGS sequence"/>
</dbReference>
<dbReference type="GO" id="GO:0015421">
    <property type="term" value="F:ABC-type oligopeptide transporter activity"/>
    <property type="evidence" value="ECO:0007669"/>
    <property type="project" value="TreeGrafter"/>
</dbReference>
<dbReference type="SUPFAM" id="SSF52540">
    <property type="entry name" value="P-loop containing nucleoside triphosphate hydrolases"/>
    <property type="match status" value="1"/>
</dbReference>